<dbReference type="InterPro" id="IPR007624">
    <property type="entry name" value="RNA_pol_sigma70_r3"/>
</dbReference>
<dbReference type="InterPro" id="IPR013324">
    <property type="entry name" value="RNA_pol_sigma_r3/r4-like"/>
</dbReference>
<evidence type="ECO:0000256" key="4">
    <source>
        <dbReference type="ARBA" id="ARBA00023163"/>
    </source>
</evidence>
<evidence type="ECO:0000256" key="3">
    <source>
        <dbReference type="ARBA" id="ARBA00023125"/>
    </source>
</evidence>
<dbReference type="SUPFAM" id="SSF88659">
    <property type="entry name" value="Sigma3 and sigma4 domains of RNA polymerase sigma factors"/>
    <property type="match status" value="2"/>
</dbReference>
<dbReference type="InterPro" id="IPR007630">
    <property type="entry name" value="RNA_pol_sigma70_r4"/>
</dbReference>
<dbReference type="Gene3D" id="1.20.120.1810">
    <property type="match status" value="1"/>
</dbReference>
<dbReference type="InterPro" id="IPR014322">
    <property type="entry name" value="RNA_pol_sigma-B/F/G"/>
</dbReference>
<dbReference type="GO" id="GO:0003677">
    <property type="term" value="F:DNA binding"/>
    <property type="evidence" value="ECO:0007669"/>
    <property type="project" value="UniProtKB-KW"/>
</dbReference>
<organism evidence="8 9">
    <name type="scientific">Streptomyces lividans 1326</name>
    <dbReference type="NCBI Taxonomy" id="1200984"/>
    <lineage>
        <taxon>Bacteria</taxon>
        <taxon>Bacillati</taxon>
        <taxon>Actinomycetota</taxon>
        <taxon>Actinomycetes</taxon>
        <taxon>Kitasatosporales</taxon>
        <taxon>Streptomycetaceae</taxon>
        <taxon>Streptomyces</taxon>
    </lineage>
</organism>
<dbReference type="Proteomes" id="UP000014062">
    <property type="component" value="Chromosome"/>
</dbReference>
<feature type="domain" description="RNA polymerase sigma-70 region 3" evidence="5">
    <location>
        <begin position="190"/>
        <end position="243"/>
    </location>
</feature>
<keyword evidence="1" id="KW-0805">Transcription regulation</keyword>
<dbReference type="AlphaFoldDB" id="A0A7U9DY25"/>
<evidence type="ECO:0000259" key="6">
    <source>
        <dbReference type="Pfam" id="PF04542"/>
    </source>
</evidence>
<dbReference type="InterPro" id="IPR014284">
    <property type="entry name" value="RNA_pol_sigma-70_dom"/>
</dbReference>
<evidence type="ECO:0000256" key="2">
    <source>
        <dbReference type="ARBA" id="ARBA00023082"/>
    </source>
</evidence>
<dbReference type="Pfam" id="PF04539">
    <property type="entry name" value="Sigma70_r3"/>
    <property type="match status" value="1"/>
</dbReference>
<dbReference type="InterPro" id="IPR007627">
    <property type="entry name" value="RNA_pol_sigma70_r2"/>
</dbReference>
<feature type="domain" description="RNA polymerase sigma-70 region 2" evidence="6">
    <location>
        <begin position="110"/>
        <end position="180"/>
    </location>
</feature>
<dbReference type="InterPro" id="IPR013325">
    <property type="entry name" value="RNA_pol_sigma_r2"/>
</dbReference>
<dbReference type="Pfam" id="PF04545">
    <property type="entry name" value="Sigma70_r4"/>
    <property type="match status" value="1"/>
</dbReference>
<keyword evidence="3" id="KW-0238">DNA-binding</keyword>
<dbReference type="PRINTS" id="PR00046">
    <property type="entry name" value="SIGMA70FCT"/>
</dbReference>
<evidence type="ECO:0000259" key="7">
    <source>
        <dbReference type="Pfam" id="PF04545"/>
    </source>
</evidence>
<dbReference type="EMBL" id="CM001889">
    <property type="protein sequence ID" value="EOY52264.1"/>
    <property type="molecule type" value="Genomic_DNA"/>
</dbReference>
<reference evidence="9" key="1">
    <citation type="journal article" date="2013" name="Genome Biol. Evol.">
        <title>The genome sequence of Streptomyces lividans 66 reveals a novel tRNA-dependent peptide biosynthetic system within a metal-related genomic island.</title>
        <authorList>
            <person name="Cruz-Morales P."/>
            <person name="Vijgenboom E."/>
            <person name="Iruegas-Bocardo F."/>
            <person name="Girard G."/>
            <person name="Yanez-Guerra L.A."/>
            <person name="Ramos-Aboites H.E."/>
            <person name="Pernodet J.L."/>
            <person name="Anne J."/>
            <person name="van Wezel G.P."/>
            <person name="Barona-Gomez F."/>
        </authorList>
    </citation>
    <scope>NUCLEOTIDE SEQUENCE [LARGE SCALE GENOMIC DNA]</scope>
    <source>
        <strain evidence="9">1326</strain>
    </source>
</reference>
<name>A0A7U9DY25_STRLI</name>
<sequence>MIGDQALPSDDPPTPVRAITGSVPHITSRDGAAAPVTGRQPFEWPSGGFALSIHIYEDLPAPLLREVRVMRVAGRTQPHPHDDAPDTAAAFERLAGLPEGPERKALRDNLIRVWLPMAERIAVRFRGRGENLEDLYQVAALGLVKAVDHYDPERGHAFEAYAVPTVTGEIKRHFRDHMWTLHVPRRIQDLRNRVRKSAKELAQTTPGRAPTVEEIAEHAQLTTAEVRTGMEALECFSALSLEAEMPGTDGYALGDALGGPDPAFDAVVDRVAVRPCLEALPERERTILYLRFFGGMTQSRIAQQLGISQMHVSRLLTGCFDRIREEILAEAR</sequence>
<dbReference type="NCBIfam" id="TIGR02980">
    <property type="entry name" value="SigBFG"/>
    <property type="match status" value="1"/>
</dbReference>
<dbReference type="PANTHER" id="PTHR30385:SF4">
    <property type="entry name" value="RNA POLYMERASE SIGMA-E FACTOR"/>
    <property type="match status" value="1"/>
</dbReference>
<dbReference type="GO" id="GO:0006352">
    <property type="term" value="P:DNA-templated transcription initiation"/>
    <property type="evidence" value="ECO:0007669"/>
    <property type="project" value="InterPro"/>
</dbReference>
<evidence type="ECO:0000256" key="1">
    <source>
        <dbReference type="ARBA" id="ARBA00023015"/>
    </source>
</evidence>
<dbReference type="GO" id="GO:0016987">
    <property type="term" value="F:sigma factor activity"/>
    <property type="evidence" value="ECO:0007669"/>
    <property type="project" value="UniProtKB-KW"/>
</dbReference>
<accession>A0A7U9DY25</accession>
<keyword evidence="2" id="KW-0731">Sigma factor</keyword>
<protein>
    <submittedName>
        <fullName evidence="8">RNA polymerase secondary sigma factor</fullName>
    </submittedName>
</protein>
<gene>
    <name evidence="8" type="ORF">SLI_7561</name>
</gene>
<evidence type="ECO:0000313" key="9">
    <source>
        <dbReference type="Proteomes" id="UP000014062"/>
    </source>
</evidence>
<dbReference type="Pfam" id="PF04542">
    <property type="entry name" value="Sigma70_r2"/>
    <property type="match status" value="1"/>
</dbReference>
<proteinExistence type="predicted"/>
<keyword evidence="4" id="KW-0804">Transcription</keyword>
<feature type="domain" description="RNA polymerase sigma-70 region 4" evidence="7">
    <location>
        <begin position="276"/>
        <end position="325"/>
    </location>
</feature>
<dbReference type="InterPro" id="IPR036388">
    <property type="entry name" value="WH-like_DNA-bd_sf"/>
</dbReference>
<evidence type="ECO:0000313" key="8">
    <source>
        <dbReference type="EMBL" id="EOY52264.1"/>
    </source>
</evidence>
<dbReference type="CDD" id="cd06171">
    <property type="entry name" value="Sigma70_r4"/>
    <property type="match status" value="1"/>
</dbReference>
<dbReference type="Gene3D" id="1.10.10.10">
    <property type="entry name" value="Winged helix-like DNA-binding domain superfamily/Winged helix DNA-binding domain"/>
    <property type="match status" value="2"/>
</dbReference>
<dbReference type="SUPFAM" id="SSF88946">
    <property type="entry name" value="Sigma2 domain of RNA polymerase sigma factors"/>
    <property type="match status" value="1"/>
</dbReference>
<dbReference type="InterPro" id="IPR000943">
    <property type="entry name" value="RNA_pol_sigma70"/>
</dbReference>
<dbReference type="NCBIfam" id="TIGR02937">
    <property type="entry name" value="sigma70-ECF"/>
    <property type="match status" value="1"/>
</dbReference>
<dbReference type="PANTHER" id="PTHR30385">
    <property type="entry name" value="SIGMA FACTOR F FLAGELLAR"/>
    <property type="match status" value="1"/>
</dbReference>
<evidence type="ECO:0000259" key="5">
    <source>
        <dbReference type="Pfam" id="PF04539"/>
    </source>
</evidence>